<keyword evidence="1" id="KW-0812">Transmembrane</keyword>
<dbReference type="InterPro" id="IPR053947">
    <property type="entry name" value="YscD_ppl__2nd"/>
</dbReference>
<dbReference type="NCBIfam" id="TIGR02500">
    <property type="entry name" value="type_III_yscD"/>
    <property type="match status" value="1"/>
</dbReference>
<organism evidence="5 6">
    <name type="scientific">Candidatus Regiella insecticola</name>
    <dbReference type="NCBI Taxonomy" id="138073"/>
    <lineage>
        <taxon>Bacteria</taxon>
        <taxon>Pseudomonadati</taxon>
        <taxon>Pseudomonadota</taxon>
        <taxon>Gammaproteobacteria</taxon>
        <taxon>Enterobacterales</taxon>
        <taxon>Enterobacteriaceae</taxon>
        <taxon>aphid secondary symbionts</taxon>
        <taxon>Candidatus Regiella</taxon>
    </lineage>
</organism>
<evidence type="ECO:0000259" key="2">
    <source>
        <dbReference type="Pfam" id="PF16693"/>
    </source>
</evidence>
<evidence type="ECO:0000259" key="4">
    <source>
        <dbReference type="Pfam" id="PF21937"/>
    </source>
</evidence>
<accession>A0A6L2ZRM1</accession>
<sequence>MNAQLKMRLLNGELNGREIRLPTGDFTLGEQGCDVLLPLQQGEVLTLKIEENNVFMQTAGRVWVNGRVFDSQNALPLNEVVETAGLIMVLGEQDDILSGITIPRRYSGQESLLLLSGAVLLLLLLVSISLFWLSHSKMGSVDQALALQNQLEEQLQQLELKDVKSSWQPDGSVILNGYCLSSAAIRQLQNFLILHGVIYRNQLVCDDHLIVSVSDVLRQYGYPDAEVSEGNQLGRVTIHGTIQAGPQWEKVQEVLTLMTGLKGWTVINHQGEMINLLINKLRAFELLGYLSLAQNKKNIVISGQLSGEQQQKLNAIFTSIQQDLPDFPPIVYQNIPASDQSKQLLPAEIVSYGGNKNSEFMELANGLRLQQGTILPNGYKIVFLSAHGLQLMRGNNLVHIPLSF</sequence>
<proteinExistence type="predicted"/>
<protein>
    <submittedName>
        <fullName evidence="5">Type III secretion apparatus protein</fullName>
    </submittedName>
</protein>
<dbReference type="Pfam" id="PF16693">
    <property type="entry name" value="Yop-YscD_ppl_1st"/>
    <property type="match status" value="1"/>
</dbReference>
<evidence type="ECO:0000256" key="1">
    <source>
        <dbReference type="SAM" id="Phobius"/>
    </source>
</evidence>
<dbReference type="InterPro" id="IPR053946">
    <property type="entry name" value="YscD_ppl_3rd"/>
</dbReference>
<dbReference type="RefSeq" id="WP_176488606.1">
    <property type="nucleotide sequence ID" value="NZ_BLXO01000007.1"/>
</dbReference>
<dbReference type="Pfam" id="PF21934">
    <property type="entry name" value="Yop-YscD_ppl_3rd"/>
    <property type="match status" value="1"/>
</dbReference>
<evidence type="ECO:0000259" key="3">
    <source>
        <dbReference type="Pfam" id="PF21934"/>
    </source>
</evidence>
<comment type="caution">
    <text evidence="5">The sequence shown here is derived from an EMBL/GenBank/DDBJ whole genome shotgun (WGS) entry which is preliminary data.</text>
</comment>
<dbReference type="Pfam" id="PF21937">
    <property type="entry name" value="Yop-YscD_ppl_2nd"/>
    <property type="match status" value="1"/>
</dbReference>
<dbReference type="InterPro" id="IPR012843">
    <property type="entry name" value="YscD"/>
</dbReference>
<feature type="domain" description="YscD-like Bon-like" evidence="2">
    <location>
        <begin position="154"/>
        <end position="205"/>
    </location>
</feature>
<dbReference type="AlphaFoldDB" id="A0A6L2ZRM1"/>
<dbReference type="InterPro" id="IPR032034">
    <property type="entry name" value="YscD_ppl_1st"/>
</dbReference>
<keyword evidence="1" id="KW-1133">Transmembrane helix</keyword>
<dbReference type="EMBL" id="BLXO01000007">
    <property type="protein sequence ID" value="GFN47055.1"/>
    <property type="molecule type" value="Genomic_DNA"/>
</dbReference>
<reference evidence="5 6" key="1">
    <citation type="submission" date="2020-06" db="EMBL/GenBank/DDBJ databases">
        <title>The genome sequence of Candidatus Regiella insecticola strain Tut.</title>
        <authorList>
            <person name="Nikoh N."/>
            <person name="Tsuchida T."/>
            <person name="Koga R."/>
            <person name="Oshima K."/>
            <person name="Hattori M."/>
            <person name="Fukatsu T."/>
        </authorList>
    </citation>
    <scope>NUCLEOTIDE SEQUENCE [LARGE SCALE GENOMIC DNA]</scope>
    <source>
        <strain evidence="5 6">Tut</strain>
    </source>
</reference>
<keyword evidence="1" id="KW-0472">Membrane</keyword>
<evidence type="ECO:0000313" key="6">
    <source>
        <dbReference type="Proteomes" id="UP000504714"/>
    </source>
</evidence>
<feature type="transmembrane region" description="Helical" evidence="1">
    <location>
        <begin position="112"/>
        <end position="133"/>
    </location>
</feature>
<dbReference type="Proteomes" id="UP000504714">
    <property type="component" value="Unassembled WGS sequence"/>
</dbReference>
<feature type="domain" description="YscD-like Bon-like" evidence="3">
    <location>
        <begin position="272"/>
        <end position="334"/>
    </location>
</feature>
<evidence type="ECO:0000313" key="5">
    <source>
        <dbReference type="EMBL" id="GFN47055.1"/>
    </source>
</evidence>
<gene>
    <name evidence="5" type="primary">ssaD</name>
    <name evidence="5" type="ORF">RINTU1_29090</name>
</gene>
<name>A0A6L2ZRM1_9ENTR</name>
<feature type="domain" description="YscD-like Bon-like" evidence="4">
    <location>
        <begin position="207"/>
        <end position="269"/>
    </location>
</feature>